<organism evidence="4 5">
    <name type="scientific">Hortaea werneckii</name>
    <name type="common">Black yeast</name>
    <name type="synonym">Cladosporium werneckii</name>
    <dbReference type="NCBI Taxonomy" id="91943"/>
    <lineage>
        <taxon>Eukaryota</taxon>
        <taxon>Fungi</taxon>
        <taxon>Dikarya</taxon>
        <taxon>Ascomycota</taxon>
        <taxon>Pezizomycotina</taxon>
        <taxon>Dothideomycetes</taxon>
        <taxon>Dothideomycetidae</taxon>
        <taxon>Mycosphaerellales</taxon>
        <taxon>Teratosphaeriaceae</taxon>
        <taxon>Hortaea</taxon>
    </lineage>
</organism>
<accession>A0A3M6WP10</accession>
<evidence type="ECO:0000313" key="4">
    <source>
        <dbReference type="EMBL" id="RMX80006.1"/>
    </source>
</evidence>
<dbReference type="GO" id="GO:0016747">
    <property type="term" value="F:acyltransferase activity, transferring groups other than amino-acyl groups"/>
    <property type="evidence" value="ECO:0007669"/>
    <property type="project" value="InterPro"/>
</dbReference>
<dbReference type="AlphaFoldDB" id="A0A3M6WP10"/>
<dbReference type="PIRSF" id="PIRSF000443">
    <property type="entry name" value="Homoser_Ac_trans"/>
    <property type="match status" value="1"/>
</dbReference>
<feature type="active site" description="Nucleophile" evidence="2">
    <location>
        <position position="152"/>
    </location>
</feature>
<feature type="active site" evidence="2">
    <location>
        <position position="333"/>
    </location>
</feature>
<name>A0A3M6WP10_HORWE</name>
<dbReference type="InterPro" id="IPR008220">
    <property type="entry name" value="HAT_MetX-like"/>
</dbReference>
<dbReference type="PANTHER" id="PTHR32268">
    <property type="entry name" value="HOMOSERINE O-ACETYLTRANSFERASE"/>
    <property type="match status" value="1"/>
</dbReference>
<evidence type="ECO:0000259" key="3">
    <source>
        <dbReference type="Pfam" id="PF00561"/>
    </source>
</evidence>
<sequence>MTFALVASDTCTTAASRHRMPETRYLEDIITLSPQAEPAGIRFPAKLAYWTFGDPSNPAVLLPSCYGGTLETTLPFLYDAEKQADPILPPSKYFIIVTGLLCGGESSSPSNQAAPFHGPRFPQVTYEDNIRLQKALCDELGVTKLFLYCGFSMGGQQAYHMATLYPDFVENMVCLAGSARTSWHNWCFLEGPKHAILMAKDYQDGHYQEPAKHALRAFSRVYSTWALSPEWFREKCWEQLGFRTLEEYLEAYWSGGGDANDRLFLLRTWQKGDIGLYYPEDGGDLAKTLGRIKAKCLIFPSRTDQYFPPEDNQAEVKHLQNGEFRCIDTVWGHLAGGGGGTKEDTQYIIQEIKRFLQL</sequence>
<evidence type="ECO:0000256" key="2">
    <source>
        <dbReference type="PIRSR" id="PIRSR000443-1"/>
    </source>
</evidence>
<feature type="active site" evidence="2">
    <location>
        <position position="304"/>
    </location>
</feature>
<dbReference type="EMBL" id="QWIJ01000652">
    <property type="protein sequence ID" value="RMX80006.1"/>
    <property type="molecule type" value="Genomic_DNA"/>
</dbReference>
<dbReference type="Gene3D" id="3.40.50.1820">
    <property type="entry name" value="alpha/beta hydrolase"/>
    <property type="match status" value="1"/>
</dbReference>
<comment type="similarity">
    <text evidence="1">Belongs to the AB hydrolase superfamily. MetX family.</text>
</comment>
<dbReference type="InterPro" id="IPR029058">
    <property type="entry name" value="AB_hydrolase_fold"/>
</dbReference>
<comment type="caution">
    <text evidence="4">The sequence shown here is derived from an EMBL/GenBank/DDBJ whole genome shotgun (WGS) entry which is preliminary data.</text>
</comment>
<dbReference type="Pfam" id="PF00561">
    <property type="entry name" value="Abhydrolase_1"/>
    <property type="match status" value="1"/>
</dbReference>
<dbReference type="PANTHER" id="PTHR32268:SF15">
    <property type="entry name" value="HOMOSERINE ACETYLTRANSFERASE FAMILY PROTEIN (AFU_ORTHOLOGUE AFUA_1G15350)"/>
    <property type="match status" value="1"/>
</dbReference>
<dbReference type="Proteomes" id="UP000281245">
    <property type="component" value="Unassembled WGS sequence"/>
</dbReference>
<dbReference type="SUPFAM" id="SSF53474">
    <property type="entry name" value="alpha/beta-Hydrolases"/>
    <property type="match status" value="1"/>
</dbReference>
<reference evidence="4 5" key="1">
    <citation type="journal article" date="2018" name="BMC Genomics">
        <title>Genomic evidence for intraspecific hybridization in a clonal and extremely halotolerant yeast.</title>
        <authorList>
            <person name="Gostincar C."/>
            <person name="Stajich J.E."/>
            <person name="Zupancic J."/>
            <person name="Zalar P."/>
            <person name="Gunde-Cimerman N."/>
        </authorList>
    </citation>
    <scope>NUCLEOTIDE SEQUENCE [LARGE SCALE GENOMIC DNA]</scope>
    <source>
        <strain evidence="4 5">EXF-6656</strain>
    </source>
</reference>
<evidence type="ECO:0000256" key="1">
    <source>
        <dbReference type="ARBA" id="ARBA00006886"/>
    </source>
</evidence>
<feature type="domain" description="AB hydrolase-1" evidence="3">
    <location>
        <begin position="58"/>
        <end position="334"/>
    </location>
</feature>
<protein>
    <recommendedName>
        <fullName evidence="3">AB hydrolase-1 domain-containing protein</fullName>
    </recommendedName>
</protein>
<dbReference type="InterPro" id="IPR000073">
    <property type="entry name" value="AB_hydrolase_1"/>
</dbReference>
<gene>
    <name evidence="4" type="ORF">D0869_07885</name>
</gene>
<proteinExistence type="inferred from homology"/>
<dbReference type="OrthoDB" id="9972683at2759"/>
<dbReference type="VEuPathDB" id="FungiDB:BTJ68_12706"/>
<evidence type="ECO:0000313" key="5">
    <source>
        <dbReference type="Proteomes" id="UP000281245"/>
    </source>
</evidence>